<dbReference type="OrthoDB" id="270720at2759"/>
<evidence type="ECO:0000313" key="2">
    <source>
        <dbReference type="EMBL" id="GAV79662.1"/>
    </source>
</evidence>
<dbReference type="Gene3D" id="3.40.50.1440">
    <property type="entry name" value="Tubulin/FtsZ, GTPase domain"/>
    <property type="match status" value="1"/>
</dbReference>
<dbReference type="SUPFAM" id="SSF82185">
    <property type="entry name" value="Histone H3 K4-specific methyltransferase SET7/9 N-terminal domain"/>
    <property type="match status" value="1"/>
</dbReference>
<dbReference type="GO" id="GO:0010020">
    <property type="term" value="P:chloroplast fission"/>
    <property type="evidence" value="ECO:0007669"/>
    <property type="project" value="TreeGrafter"/>
</dbReference>
<dbReference type="AlphaFoldDB" id="A0A1Q3CHR6"/>
<dbReference type="GO" id="GO:0009707">
    <property type="term" value="C:chloroplast outer membrane"/>
    <property type="evidence" value="ECO:0007669"/>
    <property type="project" value="TreeGrafter"/>
</dbReference>
<keyword evidence="3" id="KW-1185">Reference proteome</keyword>
<dbReference type="InterPro" id="IPR036525">
    <property type="entry name" value="Tubulin/FtsZ_GTPase_sf"/>
</dbReference>
<dbReference type="Proteomes" id="UP000187406">
    <property type="component" value="Unassembled WGS sequence"/>
</dbReference>
<sequence length="722" mass="80092">MAMEVGVLASFNPVYGASLLRLAPKSVLSGCFFHPRKAYKALIISRAEKDHPSFSSLDKKLNNAQSGEIRCEESEFVQVIGIGSRKDALFDFCLSSPLSSFLRFWNIVVQDSLNVQLRQRFLQKDHTPMLVEASLFAKSCPKAIILVVSAGYGSDDVIAIDILKMIRSANGFVVAIVLKPFIFEGKRRQDEVTDLLGKLQEHTNFFLDIDSDALLKNNVVTLNEALKTANSAVLLAINAISVLISILESYKESKVGFGAGYNIKSVILQAIKDCPFVDAGVKDLNGIVICIVASSSLFNDSDLHAFLHTFRQTAKYTKEILISTIHEPSLDPNFLVTTVVFVGCLEQAGLEKSTILSILAKQVTNSPESRDLANGIAAESITAGFYKYSEEFQIVFSSNDSDINDSWNEIIETEPTEFGSSEAMTELTCFYDQFSEGHKEPLNSWNLGPGYQIPEEWAKEMAADRGGTQMTNNLSIFHLPVGVRPSEELKDGVKISYAAQHQESRTIDEVKLQPLVNSSVPSWSALTDVGVKAMRDFYDTASTVIKKKISDLPKKQGVLSARAASMLEAERDSPKKWNPIVEMQYGGGVYRGRCQGGLPEGKGCLIHGDGSIYDGTWRHGKRSGQGTYYFSNGDVLHGSWRDDLMHGKGWLYFHTGDRWFANFWKGKANGEGRFYSKSGNVFFGQFQDGLRHGHFLCIEVDGARFIEMWDEGILKSRNHLDN</sequence>
<dbReference type="SMART" id="SM00698">
    <property type="entry name" value="MORN"/>
    <property type="match status" value="4"/>
</dbReference>
<dbReference type="PANTHER" id="PTHR43215">
    <property type="entry name" value="RADIAL SPOKE HEAD 1 HOMOLOG"/>
    <property type="match status" value="1"/>
</dbReference>
<dbReference type="InParanoid" id="A0A1Q3CHR6"/>
<dbReference type="Pfam" id="PF02493">
    <property type="entry name" value="MORN"/>
    <property type="match status" value="5"/>
</dbReference>
<dbReference type="Gene3D" id="2.20.110.10">
    <property type="entry name" value="Histone H3 K4-specific methyltransferase SET7/9 N-terminal domain"/>
    <property type="match status" value="2"/>
</dbReference>
<dbReference type="SUPFAM" id="SSF52490">
    <property type="entry name" value="Tubulin nucleotide-binding domain-like"/>
    <property type="match status" value="1"/>
</dbReference>
<keyword evidence="1" id="KW-0677">Repeat</keyword>
<comment type="caution">
    <text evidence="2">The sequence shown here is derived from an EMBL/GenBank/DDBJ whole genome shotgun (WGS) entry which is preliminary data.</text>
</comment>
<evidence type="ECO:0000313" key="3">
    <source>
        <dbReference type="Proteomes" id="UP000187406"/>
    </source>
</evidence>
<organism evidence="2 3">
    <name type="scientific">Cephalotus follicularis</name>
    <name type="common">Albany pitcher plant</name>
    <dbReference type="NCBI Taxonomy" id="3775"/>
    <lineage>
        <taxon>Eukaryota</taxon>
        <taxon>Viridiplantae</taxon>
        <taxon>Streptophyta</taxon>
        <taxon>Embryophyta</taxon>
        <taxon>Tracheophyta</taxon>
        <taxon>Spermatophyta</taxon>
        <taxon>Magnoliopsida</taxon>
        <taxon>eudicotyledons</taxon>
        <taxon>Gunneridae</taxon>
        <taxon>Pentapetalae</taxon>
        <taxon>rosids</taxon>
        <taxon>fabids</taxon>
        <taxon>Oxalidales</taxon>
        <taxon>Cephalotaceae</taxon>
        <taxon>Cephalotus</taxon>
    </lineage>
</organism>
<reference evidence="3" key="1">
    <citation type="submission" date="2016-04" db="EMBL/GenBank/DDBJ databases">
        <title>Cephalotus genome sequencing.</title>
        <authorList>
            <person name="Fukushima K."/>
            <person name="Hasebe M."/>
            <person name="Fang X."/>
        </authorList>
    </citation>
    <scope>NUCLEOTIDE SEQUENCE [LARGE SCALE GENOMIC DNA]</scope>
    <source>
        <strain evidence="3">cv. St1</strain>
    </source>
</reference>
<dbReference type="EMBL" id="BDDD01002019">
    <property type="protein sequence ID" value="GAV79662.1"/>
    <property type="molecule type" value="Genomic_DNA"/>
</dbReference>
<evidence type="ECO:0000256" key="1">
    <source>
        <dbReference type="ARBA" id="ARBA00022737"/>
    </source>
</evidence>
<protein>
    <submittedName>
        <fullName evidence="2">MORN domain-containing protein</fullName>
    </submittedName>
</protein>
<proteinExistence type="predicted"/>
<gene>
    <name evidence="2" type="ORF">CFOL_v3_23126</name>
</gene>
<dbReference type="FunCoup" id="A0A1Q3CHR6">
    <property type="interactions" value="1586"/>
</dbReference>
<dbReference type="GO" id="GO:0005829">
    <property type="term" value="C:cytosol"/>
    <property type="evidence" value="ECO:0007669"/>
    <property type="project" value="TreeGrafter"/>
</dbReference>
<dbReference type="STRING" id="3775.A0A1Q3CHR6"/>
<dbReference type="PANTHER" id="PTHR43215:SF15">
    <property type="entry name" value="PROTEIN ACCUMULATION AND REPLICATION OF CHLOROPLASTS 3, CHLOROPLASTIC"/>
    <property type="match status" value="1"/>
</dbReference>
<accession>A0A1Q3CHR6</accession>
<dbReference type="InterPro" id="IPR003409">
    <property type="entry name" value="MORN"/>
</dbReference>
<name>A0A1Q3CHR6_CEPFO</name>